<evidence type="ECO:0000256" key="1">
    <source>
        <dbReference type="SAM" id="SignalP"/>
    </source>
</evidence>
<feature type="signal peptide" evidence="1">
    <location>
        <begin position="1"/>
        <end position="29"/>
    </location>
</feature>
<proteinExistence type="predicted"/>
<name>A0A6G4XLA3_9ACTN</name>
<evidence type="ECO:0000313" key="3">
    <source>
        <dbReference type="Proteomes" id="UP000481109"/>
    </source>
</evidence>
<keyword evidence="1" id="KW-0732">Signal</keyword>
<keyword evidence="3" id="KW-1185">Reference proteome</keyword>
<dbReference type="RefSeq" id="WP_165333067.1">
    <property type="nucleotide sequence ID" value="NZ_JAAKZW010000070.1"/>
</dbReference>
<protein>
    <submittedName>
        <fullName evidence="2">Uncharacterized protein</fullName>
    </submittedName>
</protein>
<dbReference type="AlphaFoldDB" id="A0A6G4XLA3"/>
<accession>A0A6G4XLA3</accession>
<sequence length="175" mass="17780">MHKHTTARALIGAVLAGAVVLGTAGASYAAVAQAPVRAAVPADHQAAYEDMLRAVLTTADELVTAAGQGPVDTAAYRAAFDRELASAPAPEDVPQLEAAMAGLAVQASALVDAIEKKDTDKVLASISLVNTAVANIVSALSLDAAIKLVAKPLDPSSIKLPTGTKLPEFKIPFFG</sequence>
<feature type="chain" id="PRO_5039246615" evidence="1">
    <location>
        <begin position="30"/>
        <end position="175"/>
    </location>
</feature>
<comment type="caution">
    <text evidence="2">The sequence shown here is derived from an EMBL/GenBank/DDBJ whole genome shotgun (WGS) entry which is preliminary data.</text>
</comment>
<dbReference type="EMBL" id="JAAKZW010000070">
    <property type="protein sequence ID" value="NGO77607.1"/>
    <property type="molecule type" value="Genomic_DNA"/>
</dbReference>
<dbReference type="Proteomes" id="UP000481109">
    <property type="component" value="Unassembled WGS sequence"/>
</dbReference>
<reference evidence="2 3" key="1">
    <citation type="submission" date="2020-02" db="EMBL/GenBank/DDBJ databases">
        <title>Whole-genome analyses of novel actinobacteria.</title>
        <authorList>
            <person name="Sahin N."/>
            <person name="Tokatli A."/>
        </authorList>
    </citation>
    <scope>NUCLEOTIDE SEQUENCE [LARGE SCALE GENOMIC DNA]</scope>
    <source>
        <strain evidence="2 3">YC504</strain>
    </source>
</reference>
<gene>
    <name evidence="2" type="ORF">G6045_18370</name>
</gene>
<organism evidence="2 3">
    <name type="scientific">Streptomyces mesophilus</name>
    <dbReference type="NCBI Taxonomy" id="1775132"/>
    <lineage>
        <taxon>Bacteria</taxon>
        <taxon>Bacillati</taxon>
        <taxon>Actinomycetota</taxon>
        <taxon>Actinomycetes</taxon>
        <taxon>Kitasatosporales</taxon>
        <taxon>Streptomycetaceae</taxon>
        <taxon>Streptomyces</taxon>
    </lineage>
</organism>
<evidence type="ECO:0000313" key="2">
    <source>
        <dbReference type="EMBL" id="NGO77607.1"/>
    </source>
</evidence>